<proteinExistence type="predicted"/>
<name>A0ABQ3VGP3_9CHLR</name>
<sequence length="100" mass="11450">MYDEKEVNINFSEYIQLESGLRAYRVPQMLKWGRTTSGRGAMRCPTVNEAEENLNLMLKEIERKGGELKGVISMSAINNADDVDSYTHPHQQSFLIVEKK</sequence>
<keyword evidence="2" id="KW-1185">Reference proteome</keyword>
<dbReference type="RefSeq" id="WP_201362859.1">
    <property type="nucleotide sequence ID" value="NZ_BNJJ01000008.1"/>
</dbReference>
<dbReference type="Proteomes" id="UP000635565">
    <property type="component" value="Unassembled WGS sequence"/>
</dbReference>
<organism evidence="1 2">
    <name type="scientific">Dictyobacter formicarum</name>
    <dbReference type="NCBI Taxonomy" id="2778368"/>
    <lineage>
        <taxon>Bacteria</taxon>
        <taxon>Bacillati</taxon>
        <taxon>Chloroflexota</taxon>
        <taxon>Ktedonobacteria</taxon>
        <taxon>Ktedonobacterales</taxon>
        <taxon>Dictyobacteraceae</taxon>
        <taxon>Dictyobacter</taxon>
    </lineage>
</organism>
<reference evidence="1 2" key="1">
    <citation type="journal article" date="2021" name="Int. J. Syst. Evol. Microbiol.">
        <title>Reticulibacter mediterranei gen. nov., sp. nov., within the new family Reticulibacteraceae fam. nov., and Ktedonospora formicarum gen. nov., sp. nov., Ktedonobacter robiniae sp. nov., Dictyobacter formicarum sp. nov. and Dictyobacter arantiisoli sp. nov., belonging to the class Ktedonobacteria.</title>
        <authorList>
            <person name="Yabe S."/>
            <person name="Zheng Y."/>
            <person name="Wang C.M."/>
            <person name="Sakai Y."/>
            <person name="Abe K."/>
            <person name="Yokota A."/>
            <person name="Donadio S."/>
            <person name="Cavaletti L."/>
            <person name="Monciardini P."/>
        </authorList>
    </citation>
    <scope>NUCLEOTIDE SEQUENCE [LARGE SCALE GENOMIC DNA]</scope>
    <source>
        <strain evidence="1 2">SOSP1-9</strain>
    </source>
</reference>
<protein>
    <submittedName>
        <fullName evidence="1">Uncharacterized protein</fullName>
    </submittedName>
</protein>
<comment type="caution">
    <text evidence="1">The sequence shown here is derived from an EMBL/GenBank/DDBJ whole genome shotgun (WGS) entry which is preliminary data.</text>
</comment>
<evidence type="ECO:0000313" key="2">
    <source>
        <dbReference type="Proteomes" id="UP000635565"/>
    </source>
</evidence>
<accession>A0ABQ3VGP3</accession>
<evidence type="ECO:0000313" key="1">
    <source>
        <dbReference type="EMBL" id="GHO85195.1"/>
    </source>
</evidence>
<dbReference type="EMBL" id="BNJJ01000008">
    <property type="protein sequence ID" value="GHO85195.1"/>
    <property type="molecule type" value="Genomic_DNA"/>
</dbReference>
<gene>
    <name evidence="1" type="ORF">KSZ_32010</name>
</gene>